<evidence type="ECO:0000256" key="2">
    <source>
        <dbReference type="SAM" id="Phobius"/>
    </source>
</evidence>
<keyword evidence="5" id="KW-1185">Reference proteome</keyword>
<keyword evidence="2" id="KW-1133">Transmembrane helix</keyword>
<dbReference type="Pfam" id="PF26002">
    <property type="entry name" value="Beta-barrel_AprE"/>
    <property type="match status" value="1"/>
</dbReference>
<proteinExistence type="predicted"/>
<dbReference type="PANTHER" id="PTHR30386">
    <property type="entry name" value="MEMBRANE FUSION SUBUNIT OF EMRAB-TOLC MULTIDRUG EFFLUX PUMP"/>
    <property type="match status" value="1"/>
</dbReference>
<dbReference type="Gene3D" id="2.40.30.170">
    <property type="match status" value="1"/>
</dbReference>
<dbReference type="InterPro" id="IPR058982">
    <property type="entry name" value="Beta-barrel_AprE"/>
</dbReference>
<dbReference type="Proteomes" id="UP000541352">
    <property type="component" value="Unassembled WGS sequence"/>
</dbReference>
<accession>A0A7W6EN71</accession>
<sequence length="424" mass="47587">MNNPAFQDLQATQYEDLYHVDDAPVADLRIKALSRMGWWAVIFALTGMLAGALIILPDTIQTPFVLKSEVTEDIYRFPSAVYVERVHVHNGQQVKAGDTILEISAPDIAALTADLTSAQANLKSFEQFKAVATQNERQIIEVNIQRIREEIALKKSQLAIAEQKWASESQKLAHEAQEAKRLFVVNQELYKNGDVSKNELNQHETNALRSKNAQEIAYQSYLESRNLLQRDIASKELEITGLEKQIAKNSNDHLLEGDRLKGSYSSVQQRLKGTYGVFETTADNHLLLKAKHNGTVSFVFEGDKEVAPSTILLKMIYEDAPLYAYTQVNSSQIGKVKVGQEVVMKLDAYPVYEWGGATGMVSEVSLTPNEKGMFNVRVQVEDLQKLRGRLNIGMLGKANIVTDERTIFGYLFRKFQKTTSALVE</sequence>
<organism evidence="4 5">
    <name type="scientific">Runella defluvii</name>
    <dbReference type="NCBI Taxonomy" id="370973"/>
    <lineage>
        <taxon>Bacteria</taxon>
        <taxon>Pseudomonadati</taxon>
        <taxon>Bacteroidota</taxon>
        <taxon>Cytophagia</taxon>
        <taxon>Cytophagales</taxon>
        <taxon>Spirosomataceae</taxon>
        <taxon>Runella</taxon>
    </lineage>
</organism>
<comment type="caution">
    <text evidence="4">The sequence shown here is derived from an EMBL/GenBank/DDBJ whole genome shotgun (WGS) entry which is preliminary data.</text>
</comment>
<evidence type="ECO:0000313" key="5">
    <source>
        <dbReference type="Proteomes" id="UP000541352"/>
    </source>
</evidence>
<dbReference type="InterPro" id="IPR050739">
    <property type="entry name" value="MFP"/>
</dbReference>
<dbReference type="PANTHER" id="PTHR30386:SF28">
    <property type="entry name" value="EXPORTED PROTEIN"/>
    <property type="match status" value="1"/>
</dbReference>
<evidence type="ECO:0000259" key="3">
    <source>
        <dbReference type="Pfam" id="PF26002"/>
    </source>
</evidence>
<evidence type="ECO:0000256" key="1">
    <source>
        <dbReference type="SAM" id="Coils"/>
    </source>
</evidence>
<keyword evidence="1" id="KW-0175">Coiled coil</keyword>
<evidence type="ECO:0000313" key="4">
    <source>
        <dbReference type="EMBL" id="MBB3836083.1"/>
    </source>
</evidence>
<feature type="coiled-coil region" evidence="1">
    <location>
        <begin position="130"/>
        <end position="164"/>
    </location>
</feature>
<feature type="transmembrane region" description="Helical" evidence="2">
    <location>
        <begin position="36"/>
        <end position="56"/>
    </location>
</feature>
<keyword evidence="2" id="KW-0812">Transmembrane</keyword>
<keyword evidence="2" id="KW-0472">Membrane</keyword>
<dbReference type="RefSeq" id="WP_183970878.1">
    <property type="nucleotide sequence ID" value="NZ_JACIBY010000001.1"/>
</dbReference>
<feature type="domain" description="AprE-like beta-barrel" evidence="3">
    <location>
        <begin position="324"/>
        <end position="402"/>
    </location>
</feature>
<name>A0A7W6EN71_9BACT</name>
<dbReference type="Gene3D" id="2.40.50.100">
    <property type="match status" value="1"/>
</dbReference>
<dbReference type="PRINTS" id="PR01490">
    <property type="entry name" value="RTXTOXIND"/>
</dbReference>
<gene>
    <name evidence="4" type="ORF">FHS57_000065</name>
</gene>
<protein>
    <submittedName>
        <fullName evidence="4">Multidrug efflux pump subunit AcrA (Membrane-fusion protein)</fullName>
    </submittedName>
</protein>
<reference evidence="4 5" key="1">
    <citation type="submission" date="2020-08" db="EMBL/GenBank/DDBJ databases">
        <title>Genomic Encyclopedia of Type Strains, Phase IV (KMG-IV): sequencing the most valuable type-strain genomes for metagenomic binning, comparative biology and taxonomic classification.</title>
        <authorList>
            <person name="Goeker M."/>
        </authorList>
    </citation>
    <scope>NUCLEOTIDE SEQUENCE [LARGE SCALE GENOMIC DNA]</scope>
    <source>
        <strain evidence="4 5">DSM 17976</strain>
    </source>
</reference>
<dbReference type="AlphaFoldDB" id="A0A7W6EN71"/>
<dbReference type="EMBL" id="JACIBY010000001">
    <property type="protein sequence ID" value="MBB3836083.1"/>
    <property type="molecule type" value="Genomic_DNA"/>
</dbReference>